<dbReference type="Pfam" id="PF06356">
    <property type="entry name" value="DUF1064"/>
    <property type="match status" value="1"/>
</dbReference>
<reference evidence="1 2" key="1">
    <citation type="submission" date="2020-01" db="EMBL/GenBank/DDBJ databases">
        <authorList>
            <person name="Liu G."/>
            <person name="Liu B."/>
        </authorList>
    </citation>
    <scope>NUCLEOTIDE SEQUENCE [LARGE SCALE GENOMIC DNA]</scope>
    <source>
        <strain evidence="1 2">FJAT-51161</strain>
    </source>
</reference>
<proteinExistence type="predicted"/>
<accession>A0ABX7ALX6</accession>
<dbReference type="Proteomes" id="UP000596049">
    <property type="component" value="Chromosome"/>
</dbReference>
<dbReference type="InterPro" id="IPR009414">
    <property type="entry name" value="DUF1064"/>
</dbReference>
<evidence type="ECO:0000313" key="1">
    <source>
        <dbReference type="EMBL" id="QQP10746.1"/>
    </source>
</evidence>
<name>A0ABX7ALX6_9BACI</name>
<organism evidence="1 2">
    <name type="scientific">Lysinibacillus agricola</name>
    <dbReference type="NCBI Taxonomy" id="2590012"/>
    <lineage>
        <taxon>Bacteria</taxon>
        <taxon>Bacillati</taxon>
        <taxon>Bacillota</taxon>
        <taxon>Bacilli</taxon>
        <taxon>Bacillales</taxon>
        <taxon>Bacillaceae</taxon>
        <taxon>Lysinibacillus</taxon>
    </lineage>
</organism>
<evidence type="ECO:0000313" key="2">
    <source>
        <dbReference type="Proteomes" id="UP000596049"/>
    </source>
</evidence>
<dbReference type="EMBL" id="CP067341">
    <property type="protein sequence ID" value="QQP10746.1"/>
    <property type="molecule type" value="Genomic_DNA"/>
</dbReference>
<keyword evidence="2" id="KW-1185">Reference proteome</keyword>
<dbReference type="RefSeq" id="WP_053595779.1">
    <property type="nucleotide sequence ID" value="NZ_CP067341.1"/>
</dbReference>
<gene>
    <name evidence="1" type="ORF">FJQ98_15990</name>
</gene>
<protein>
    <submittedName>
        <fullName evidence="1">DUF1064 domain-containing protein</fullName>
    </submittedName>
</protein>
<sequence>MTKYGAKKVVEDDIRFDSKMERDYYLYLKQQRSQGEIKGFTLQPSFELQSKFEKDGKKYRAITYKADFKVIHNDESIEIIDVKGMTTPLFNMKEKMYHYHHGHPLTLITYSKIDGGWITLEALKQARALRKKNKSKKK</sequence>